<feature type="compositionally biased region" description="Basic and acidic residues" evidence="1">
    <location>
        <begin position="87"/>
        <end position="99"/>
    </location>
</feature>
<name>A0A9P6L1I4_9AGAM</name>
<feature type="compositionally biased region" description="Polar residues" evidence="1">
    <location>
        <begin position="56"/>
        <end position="69"/>
    </location>
</feature>
<dbReference type="AlphaFoldDB" id="A0A9P6L1I4"/>
<organism evidence="2 3">
    <name type="scientific">Thelephora terrestris</name>
    <dbReference type="NCBI Taxonomy" id="56493"/>
    <lineage>
        <taxon>Eukaryota</taxon>
        <taxon>Fungi</taxon>
        <taxon>Dikarya</taxon>
        <taxon>Basidiomycota</taxon>
        <taxon>Agaricomycotina</taxon>
        <taxon>Agaricomycetes</taxon>
        <taxon>Thelephorales</taxon>
        <taxon>Thelephoraceae</taxon>
        <taxon>Thelephora</taxon>
    </lineage>
</organism>
<evidence type="ECO:0000313" key="2">
    <source>
        <dbReference type="EMBL" id="KAF9778493.1"/>
    </source>
</evidence>
<feature type="non-terminal residue" evidence="2">
    <location>
        <position position="329"/>
    </location>
</feature>
<sequence length="329" mass="36203">LTSGPIGLVPPPLNVHNDRSDFYSIVDHTASIFGRLHWGERRVRYEPYSGARPNHRQIQSPGPSASSRQSEGEIDLSDYLAPSHTHSFGDERVGNEVRPKAVSPDSHFSRTSSQPTGVRRVENAWKLGKTAGRAVNTPSGEREPRKKKDRREFKAFVAKLTADSVGICGPSRLHSVPITLYECPNRQEPWEKCALIEFGNLKLIDAANGVYASLQGSDDEVFNYNDVGSSISCRLRVGDRDIGTSKIPTMNSKTPQGFITKKKLAFKVAELVWNFIGEIQVSISFGFVRSFSTSTWPGGTRLRKCDLPEFGACQAGARSQGLVAARVSL</sequence>
<feature type="region of interest" description="Disordered" evidence="1">
    <location>
        <begin position="49"/>
        <end position="150"/>
    </location>
</feature>
<reference evidence="2" key="2">
    <citation type="submission" date="2020-11" db="EMBL/GenBank/DDBJ databases">
        <authorList>
            <consortium name="DOE Joint Genome Institute"/>
            <person name="Kuo A."/>
            <person name="Miyauchi S."/>
            <person name="Kiss E."/>
            <person name="Drula E."/>
            <person name="Kohler A."/>
            <person name="Sanchez-Garcia M."/>
            <person name="Andreopoulos B."/>
            <person name="Barry K.W."/>
            <person name="Bonito G."/>
            <person name="Buee M."/>
            <person name="Carver A."/>
            <person name="Chen C."/>
            <person name="Cichocki N."/>
            <person name="Clum A."/>
            <person name="Culley D."/>
            <person name="Crous P.W."/>
            <person name="Fauchery L."/>
            <person name="Girlanda M."/>
            <person name="Hayes R."/>
            <person name="Keri Z."/>
            <person name="Labutti K."/>
            <person name="Lipzen A."/>
            <person name="Lombard V."/>
            <person name="Magnuson J."/>
            <person name="Maillard F."/>
            <person name="Morin E."/>
            <person name="Murat C."/>
            <person name="Nolan M."/>
            <person name="Ohm R."/>
            <person name="Pangilinan J."/>
            <person name="Pereira M."/>
            <person name="Perotto S."/>
            <person name="Peter M."/>
            <person name="Riley R."/>
            <person name="Sitrit Y."/>
            <person name="Stielow B."/>
            <person name="Szollosi G."/>
            <person name="Zifcakova L."/>
            <person name="Stursova M."/>
            <person name="Spatafora J.W."/>
            <person name="Tedersoo L."/>
            <person name="Vaario L.-M."/>
            <person name="Yamada A."/>
            <person name="Yan M."/>
            <person name="Wang P."/>
            <person name="Xu J."/>
            <person name="Bruns T."/>
            <person name="Baldrian P."/>
            <person name="Vilgalys R."/>
            <person name="Henrissat B."/>
            <person name="Grigoriev I.V."/>
            <person name="Hibbett D."/>
            <person name="Nagy L.G."/>
            <person name="Martin F.M."/>
        </authorList>
    </citation>
    <scope>NUCLEOTIDE SEQUENCE</scope>
    <source>
        <strain evidence="2">UH-Tt-Lm1</strain>
    </source>
</reference>
<dbReference type="Proteomes" id="UP000736335">
    <property type="component" value="Unassembled WGS sequence"/>
</dbReference>
<gene>
    <name evidence="2" type="ORF">BJ322DRAFT_1093178</name>
</gene>
<dbReference type="EMBL" id="WIUZ02000023">
    <property type="protein sequence ID" value="KAF9778493.1"/>
    <property type="molecule type" value="Genomic_DNA"/>
</dbReference>
<protein>
    <submittedName>
        <fullName evidence="2">Uncharacterized protein</fullName>
    </submittedName>
</protein>
<proteinExistence type="predicted"/>
<reference evidence="2" key="1">
    <citation type="journal article" date="2020" name="Nat. Commun.">
        <title>Large-scale genome sequencing of mycorrhizal fungi provides insights into the early evolution of symbiotic traits.</title>
        <authorList>
            <person name="Miyauchi S."/>
            <person name="Kiss E."/>
            <person name="Kuo A."/>
            <person name="Drula E."/>
            <person name="Kohler A."/>
            <person name="Sanchez-Garcia M."/>
            <person name="Morin E."/>
            <person name="Andreopoulos B."/>
            <person name="Barry K.W."/>
            <person name="Bonito G."/>
            <person name="Buee M."/>
            <person name="Carver A."/>
            <person name="Chen C."/>
            <person name="Cichocki N."/>
            <person name="Clum A."/>
            <person name="Culley D."/>
            <person name="Crous P.W."/>
            <person name="Fauchery L."/>
            <person name="Girlanda M."/>
            <person name="Hayes R.D."/>
            <person name="Keri Z."/>
            <person name="LaButti K."/>
            <person name="Lipzen A."/>
            <person name="Lombard V."/>
            <person name="Magnuson J."/>
            <person name="Maillard F."/>
            <person name="Murat C."/>
            <person name="Nolan M."/>
            <person name="Ohm R.A."/>
            <person name="Pangilinan J."/>
            <person name="Pereira M.F."/>
            <person name="Perotto S."/>
            <person name="Peter M."/>
            <person name="Pfister S."/>
            <person name="Riley R."/>
            <person name="Sitrit Y."/>
            <person name="Stielow J.B."/>
            <person name="Szollosi G."/>
            <person name="Zifcakova L."/>
            <person name="Stursova M."/>
            <person name="Spatafora J.W."/>
            <person name="Tedersoo L."/>
            <person name="Vaario L.M."/>
            <person name="Yamada A."/>
            <person name="Yan M."/>
            <person name="Wang P."/>
            <person name="Xu J."/>
            <person name="Bruns T."/>
            <person name="Baldrian P."/>
            <person name="Vilgalys R."/>
            <person name="Dunand C."/>
            <person name="Henrissat B."/>
            <person name="Grigoriev I.V."/>
            <person name="Hibbett D."/>
            <person name="Nagy L.G."/>
            <person name="Martin F.M."/>
        </authorList>
    </citation>
    <scope>NUCLEOTIDE SEQUENCE</scope>
    <source>
        <strain evidence="2">UH-Tt-Lm1</strain>
    </source>
</reference>
<keyword evidence="3" id="KW-1185">Reference proteome</keyword>
<evidence type="ECO:0000313" key="3">
    <source>
        <dbReference type="Proteomes" id="UP000736335"/>
    </source>
</evidence>
<feature type="compositionally biased region" description="Basic and acidic residues" evidence="1">
    <location>
        <begin position="140"/>
        <end position="150"/>
    </location>
</feature>
<accession>A0A9P6L1I4</accession>
<evidence type="ECO:0000256" key="1">
    <source>
        <dbReference type="SAM" id="MobiDB-lite"/>
    </source>
</evidence>
<comment type="caution">
    <text evidence="2">The sequence shown here is derived from an EMBL/GenBank/DDBJ whole genome shotgun (WGS) entry which is preliminary data.</text>
</comment>